<dbReference type="EMBL" id="JANJQO010003644">
    <property type="protein sequence ID" value="KAJ2957515.1"/>
    <property type="molecule type" value="Genomic_DNA"/>
</dbReference>
<protein>
    <submittedName>
        <fullName evidence="1">Uncharacterized protein</fullName>
    </submittedName>
</protein>
<dbReference type="Proteomes" id="UP001143910">
    <property type="component" value="Unassembled WGS sequence"/>
</dbReference>
<evidence type="ECO:0000313" key="2">
    <source>
        <dbReference type="Proteomes" id="UP001143910"/>
    </source>
</evidence>
<organism evidence="1 2">
    <name type="scientific">Zarea fungicola</name>
    <dbReference type="NCBI Taxonomy" id="93591"/>
    <lineage>
        <taxon>Eukaryota</taxon>
        <taxon>Fungi</taxon>
        <taxon>Dikarya</taxon>
        <taxon>Ascomycota</taxon>
        <taxon>Pezizomycotina</taxon>
        <taxon>Sordariomycetes</taxon>
        <taxon>Hypocreomycetidae</taxon>
        <taxon>Hypocreales</taxon>
        <taxon>Cordycipitaceae</taxon>
        <taxon>Zarea</taxon>
    </lineage>
</organism>
<gene>
    <name evidence="1" type="ORF">NQ176_g11240</name>
</gene>
<comment type="caution">
    <text evidence="1">The sequence shown here is derived from an EMBL/GenBank/DDBJ whole genome shotgun (WGS) entry which is preliminary data.</text>
</comment>
<keyword evidence="2" id="KW-1185">Reference proteome</keyword>
<sequence>MPSIKQAIDFLKVPTKLGNERNFWINDDLRPLPPSRRTWDTLTFFSFQVINQVAISNWQLGSSLVASGLSVWQTVISVIIGKLIIAAVQVFGGWIGAEWHIGYPILARLLWGVYGSFFAIAQRLLLSFIWYSVQSWFGGLFMTSVLSAIFPTFHRMPNTMPASTYMTTAEPGSRLRS</sequence>
<accession>A0ACC1MCP1</accession>
<proteinExistence type="predicted"/>
<evidence type="ECO:0000313" key="1">
    <source>
        <dbReference type="EMBL" id="KAJ2957515.1"/>
    </source>
</evidence>
<name>A0ACC1MCP1_9HYPO</name>
<reference evidence="1" key="1">
    <citation type="submission" date="2022-08" db="EMBL/GenBank/DDBJ databases">
        <title>Genome Sequence of Lecanicillium fungicola.</title>
        <authorList>
            <person name="Buettner E."/>
        </authorList>
    </citation>
    <scope>NUCLEOTIDE SEQUENCE</scope>
    <source>
        <strain evidence="1">Babe33</strain>
    </source>
</reference>